<keyword evidence="2" id="KW-1133">Transmembrane helix</keyword>
<dbReference type="HOGENOM" id="CLU_005679_13_5_1"/>
<feature type="transmembrane region" description="Helical" evidence="2">
    <location>
        <begin position="278"/>
        <end position="298"/>
    </location>
</feature>
<feature type="domain" description="Acyltransferase 3" evidence="3">
    <location>
        <begin position="104"/>
        <end position="499"/>
    </location>
</feature>
<evidence type="ECO:0000256" key="2">
    <source>
        <dbReference type="SAM" id="Phobius"/>
    </source>
</evidence>
<dbReference type="eggNOG" id="ENOG502RYMZ">
    <property type="taxonomic scope" value="Eukaryota"/>
</dbReference>
<name>A0A0A1UXW9_9HYPO</name>
<evidence type="ECO:0000256" key="1">
    <source>
        <dbReference type="SAM" id="MobiDB-lite"/>
    </source>
</evidence>
<keyword evidence="2" id="KW-0812">Transmembrane</keyword>
<evidence type="ECO:0000313" key="4">
    <source>
        <dbReference type="EMBL" id="EXV02183.1"/>
    </source>
</evidence>
<evidence type="ECO:0000313" key="5">
    <source>
        <dbReference type="Proteomes" id="UP000030151"/>
    </source>
</evidence>
<dbReference type="PANTHER" id="PTHR23028:SF134">
    <property type="entry name" value="PUTATIVE (AFU_ORTHOLOGUE AFUA_4G08520)-RELATED"/>
    <property type="match status" value="1"/>
</dbReference>
<dbReference type="PANTHER" id="PTHR23028">
    <property type="entry name" value="ACETYLTRANSFERASE"/>
    <property type="match status" value="1"/>
</dbReference>
<feature type="transmembrane region" description="Helical" evidence="2">
    <location>
        <begin position="200"/>
        <end position="219"/>
    </location>
</feature>
<feature type="region of interest" description="Disordered" evidence="1">
    <location>
        <begin position="1"/>
        <end position="34"/>
    </location>
</feature>
<proteinExistence type="predicted"/>
<protein>
    <submittedName>
        <fullName evidence="4">Acyltransferase family protein</fullName>
    </submittedName>
</protein>
<dbReference type="EMBL" id="JELW01000005">
    <property type="protein sequence ID" value="EXV02183.1"/>
    <property type="molecule type" value="Genomic_DNA"/>
</dbReference>
<keyword evidence="4" id="KW-0808">Transferase</keyword>
<evidence type="ECO:0000259" key="3">
    <source>
        <dbReference type="Pfam" id="PF01757"/>
    </source>
</evidence>
<dbReference type="AlphaFoldDB" id="A0A0A1UXW9"/>
<dbReference type="InterPro" id="IPR002656">
    <property type="entry name" value="Acyl_transf_3_dom"/>
</dbReference>
<feature type="transmembrane region" description="Helical" evidence="2">
    <location>
        <begin position="478"/>
        <end position="500"/>
    </location>
</feature>
<dbReference type="OrthoDB" id="5819582at2759"/>
<accession>A0A0A1UXW9</accession>
<gene>
    <name evidence="4" type="ORF">X797_004312</name>
</gene>
<organism evidence="4 5">
    <name type="scientific">Metarhizium robertsii</name>
    <dbReference type="NCBI Taxonomy" id="568076"/>
    <lineage>
        <taxon>Eukaryota</taxon>
        <taxon>Fungi</taxon>
        <taxon>Dikarya</taxon>
        <taxon>Ascomycota</taxon>
        <taxon>Pezizomycotina</taxon>
        <taxon>Sordariomycetes</taxon>
        <taxon>Hypocreomycetidae</taxon>
        <taxon>Hypocreales</taxon>
        <taxon>Clavicipitaceae</taxon>
        <taxon>Metarhizium</taxon>
    </lineage>
</organism>
<sequence>MNPRDDLTPTSSQEESLGLLDDKISTDSDSEGGSVTDAQSWFGVRVQYPDYSKHLWTVADRWSHLRSAPWRVLSIRVVVFLMPSFLQGRHAREQLCPPKLAPTAYLDGMRGLAALFVFFCHYSYQAFTIAKSWGTGTDNYHFLKLPFLRLWYQGPVAVCVFFVVSGYALSYRPIKLIRSGALSDFATTMSSLTFRRALRLYLPTAVSTFMIICLLRIGAYEWTRQFASNRMYMKNIVEPHPVRMESQYAQFRDWALHMYNFVHVFGWDEHGGSTSYDVHLWTIPLEFRCSLYLFLVIIGTARLRTSIRFLTVGGIIWFSYRHSRWELCLFLCGMLLAETDHIRGAHIPLPALPQSEKQPIMSRGWAKSLFWTSVSVLGLYLMSQPDDGGEVAPGWVYLTSLIPAWWKVEKFRYWQSAGAVLFVLAVGHSRAWQRFFNSPVVQYFGKISYALYLMHGPAMHTVGYHWEKMAYGITGVEGYWYNIGFFLGAAFTIPTVIWWADVFWRAVDIPTVKFAKWFESKCITKN</sequence>
<dbReference type="GO" id="GO:0016747">
    <property type="term" value="F:acyltransferase activity, transferring groups other than amino-acyl groups"/>
    <property type="evidence" value="ECO:0007669"/>
    <property type="project" value="InterPro"/>
</dbReference>
<reference evidence="4 5" key="1">
    <citation type="submission" date="2014-02" db="EMBL/GenBank/DDBJ databases">
        <title>The genome sequence of the entomopathogenic fungus Metarhizium robertsii ARSEF 2575.</title>
        <authorList>
            <person name="Giuliano Garisto Donzelli B."/>
            <person name="Roe B.A."/>
            <person name="Macmil S.L."/>
            <person name="Krasnoff S.B."/>
            <person name="Gibson D.M."/>
        </authorList>
    </citation>
    <scope>NUCLEOTIDE SEQUENCE [LARGE SCALE GENOMIC DNA]</scope>
    <source>
        <strain evidence="4 5">ARSEF 2575</strain>
    </source>
</reference>
<comment type="caution">
    <text evidence="4">The sequence shown here is derived from an EMBL/GenBank/DDBJ whole genome shotgun (WGS) entry which is preliminary data.</text>
</comment>
<keyword evidence="4" id="KW-0012">Acyltransferase</keyword>
<keyword evidence="2" id="KW-0472">Membrane</keyword>
<feature type="transmembrane region" description="Helical" evidence="2">
    <location>
        <begin position="109"/>
        <end position="130"/>
    </location>
</feature>
<feature type="transmembrane region" description="Helical" evidence="2">
    <location>
        <begin position="150"/>
        <end position="169"/>
    </location>
</feature>
<dbReference type="InterPro" id="IPR050879">
    <property type="entry name" value="Acyltransferase_3"/>
</dbReference>
<dbReference type="Proteomes" id="UP000030151">
    <property type="component" value="Unassembled WGS sequence"/>
</dbReference>
<dbReference type="Pfam" id="PF01757">
    <property type="entry name" value="Acyl_transf_3"/>
    <property type="match status" value="1"/>
</dbReference>